<evidence type="ECO:0000256" key="3">
    <source>
        <dbReference type="ARBA" id="ARBA00023015"/>
    </source>
</evidence>
<name>A0A136JCI4_9PEZI</name>
<dbReference type="PROSITE" id="PS50048">
    <property type="entry name" value="ZN2_CY6_FUNGAL_2"/>
    <property type="match status" value="1"/>
</dbReference>
<dbReference type="InterPro" id="IPR052360">
    <property type="entry name" value="Transcr_Regulatory_Proteins"/>
</dbReference>
<dbReference type="GO" id="GO:0000981">
    <property type="term" value="F:DNA-binding transcription factor activity, RNA polymerase II-specific"/>
    <property type="evidence" value="ECO:0007669"/>
    <property type="project" value="InterPro"/>
</dbReference>
<dbReference type="GO" id="GO:0003677">
    <property type="term" value="F:DNA binding"/>
    <property type="evidence" value="ECO:0007669"/>
    <property type="project" value="UniProtKB-KW"/>
</dbReference>
<evidence type="ECO:0000256" key="6">
    <source>
        <dbReference type="ARBA" id="ARBA00023242"/>
    </source>
</evidence>
<evidence type="ECO:0000259" key="7">
    <source>
        <dbReference type="PROSITE" id="PS50048"/>
    </source>
</evidence>
<dbReference type="Pfam" id="PF11951">
    <property type="entry name" value="Fungal_trans_2"/>
    <property type="match status" value="1"/>
</dbReference>
<evidence type="ECO:0000313" key="8">
    <source>
        <dbReference type="EMBL" id="KXJ94808.1"/>
    </source>
</evidence>
<keyword evidence="6" id="KW-0539">Nucleus</keyword>
<dbReference type="PRINTS" id="PR00755">
    <property type="entry name" value="AFLATOXINBRP"/>
</dbReference>
<keyword evidence="5" id="KW-0804">Transcription</keyword>
<dbReference type="Proteomes" id="UP000070501">
    <property type="component" value="Unassembled WGS sequence"/>
</dbReference>
<evidence type="ECO:0000256" key="5">
    <source>
        <dbReference type="ARBA" id="ARBA00023163"/>
    </source>
</evidence>
<reference evidence="9" key="1">
    <citation type="submission" date="2016-02" db="EMBL/GenBank/DDBJ databases">
        <title>Draft genome sequence of Microdochium bolleyi, a fungal endophyte of beachgrass.</title>
        <authorList>
            <consortium name="DOE Joint Genome Institute"/>
            <person name="David A.S."/>
            <person name="May G."/>
            <person name="Haridas S."/>
            <person name="Lim J."/>
            <person name="Wang M."/>
            <person name="Labutti K."/>
            <person name="Lipzen A."/>
            <person name="Barry K."/>
            <person name="Grigoriev I.V."/>
        </authorList>
    </citation>
    <scope>NUCLEOTIDE SEQUENCE [LARGE SCALE GENOMIC DNA]</scope>
    <source>
        <strain evidence="9">J235TASD1</strain>
    </source>
</reference>
<dbReference type="InterPro" id="IPR001138">
    <property type="entry name" value="Zn2Cys6_DnaBD"/>
</dbReference>
<gene>
    <name evidence="8" type="ORF">Micbo1qcDRAFT_46633</name>
</gene>
<accession>A0A136JCI4</accession>
<sequence>MTAPCNPRQRKRTSKVKTGCEQCKRRRIKCGEQRPACDRCARANLQCSYEAAASYADLQGSQGSRYAATTSILKSWRGTGLEPTLDLITLPPLARYLHVNNAMYVERYGRSVAPALSRIGSADFWLRTIVREMARDDCILHCVIAIGALQYAFEAKPAGVSRASPLHDSEIVERARTTTHYERALKSMNLAISLMRVQLQRSNEEASRRSVLITSILFIVFELMHGDPESADEVAAKAMVALQGVLPLYCHDPATVDKIGRDMDDEGIEEATWLLPRLFSMRGGASGSPLHLKPRLCSWQSDSCLKGLEAVIACPGQEVSYEVFM</sequence>
<evidence type="ECO:0000256" key="2">
    <source>
        <dbReference type="ARBA" id="ARBA00022833"/>
    </source>
</evidence>
<proteinExistence type="predicted"/>
<feature type="domain" description="Zn(2)-C6 fungal-type" evidence="7">
    <location>
        <begin position="19"/>
        <end position="49"/>
    </location>
</feature>
<evidence type="ECO:0000256" key="1">
    <source>
        <dbReference type="ARBA" id="ARBA00022723"/>
    </source>
</evidence>
<dbReference type="GO" id="GO:0008270">
    <property type="term" value="F:zinc ion binding"/>
    <property type="evidence" value="ECO:0007669"/>
    <property type="project" value="InterPro"/>
</dbReference>
<organism evidence="8 9">
    <name type="scientific">Microdochium bolleyi</name>
    <dbReference type="NCBI Taxonomy" id="196109"/>
    <lineage>
        <taxon>Eukaryota</taxon>
        <taxon>Fungi</taxon>
        <taxon>Dikarya</taxon>
        <taxon>Ascomycota</taxon>
        <taxon>Pezizomycotina</taxon>
        <taxon>Sordariomycetes</taxon>
        <taxon>Xylariomycetidae</taxon>
        <taxon>Xylariales</taxon>
        <taxon>Microdochiaceae</taxon>
        <taxon>Microdochium</taxon>
    </lineage>
</organism>
<dbReference type="Pfam" id="PF00172">
    <property type="entry name" value="Zn_clus"/>
    <property type="match status" value="1"/>
</dbReference>
<dbReference type="SUPFAM" id="SSF57701">
    <property type="entry name" value="Zn2/Cys6 DNA-binding domain"/>
    <property type="match status" value="1"/>
</dbReference>
<dbReference type="AlphaFoldDB" id="A0A136JCI4"/>
<dbReference type="SMART" id="SM00066">
    <property type="entry name" value="GAL4"/>
    <property type="match status" value="1"/>
</dbReference>
<dbReference type="EMBL" id="KQ964247">
    <property type="protein sequence ID" value="KXJ94808.1"/>
    <property type="molecule type" value="Genomic_DNA"/>
</dbReference>
<keyword evidence="4" id="KW-0238">DNA-binding</keyword>
<keyword evidence="2" id="KW-0862">Zinc</keyword>
<keyword evidence="9" id="KW-1185">Reference proteome</keyword>
<evidence type="ECO:0000313" key="9">
    <source>
        <dbReference type="Proteomes" id="UP000070501"/>
    </source>
</evidence>
<keyword evidence="3" id="KW-0805">Transcription regulation</keyword>
<dbReference type="CDD" id="cd00067">
    <property type="entry name" value="GAL4"/>
    <property type="match status" value="1"/>
</dbReference>
<dbReference type="OrthoDB" id="1919336at2759"/>
<dbReference type="Gene3D" id="4.10.240.10">
    <property type="entry name" value="Zn(2)-C6 fungal-type DNA-binding domain"/>
    <property type="match status" value="1"/>
</dbReference>
<keyword evidence="1" id="KW-0479">Metal-binding</keyword>
<dbReference type="InParanoid" id="A0A136JCI4"/>
<dbReference type="PROSITE" id="PS00463">
    <property type="entry name" value="ZN2_CY6_FUNGAL_1"/>
    <property type="match status" value="1"/>
</dbReference>
<dbReference type="PANTHER" id="PTHR36206">
    <property type="entry name" value="ASPERCRYPTIN BIOSYNTHESIS CLUSTER-SPECIFIC TRANSCRIPTION REGULATOR ATNN-RELATED"/>
    <property type="match status" value="1"/>
</dbReference>
<dbReference type="InterPro" id="IPR036864">
    <property type="entry name" value="Zn2-C6_fun-type_DNA-bd_sf"/>
</dbReference>
<protein>
    <recommendedName>
        <fullName evidence="7">Zn(2)-C6 fungal-type domain-containing protein</fullName>
    </recommendedName>
</protein>
<dbReference type="InterPro" id="IPR021858">
    <property type="entry name" value="Fun_TF"/>
</dbReference>
<evidence type="ECO:0000256" key="4">
    <source>
        <dbReference type="ARBA" id="ARBA00023125"/>
    </source>
</evidence>
<dbReference type="PANTHER" id="PTHR36206:SF4">
    <property type="entry name" value="HYPOTHETICAL CONSERVED PROTEIN (EUROFUNG)-RELATED"/>
    <property type="match status" value="1"/>
</dbReference>